<evidence type="ECO:0000256" key="2">
    <source>
        <dbReference type="SAM" id="Phobius"/>
    </source>
</evidence>
<feature type="transmembrane region" description="Helical" evidence="2">
    <location>
        <begin position="32"/>
        <end position="50"/>
    </location>
</feature>
<dbReference type="AlphaFoldDB" id="A0A4Y8ZMI6"/>
<keyword evidence="2" id="KW-1133">Transmembrane helix</keyword>
<dbReference type="EMBL" id="SPDV01000035">
    <property type="protein sequence ID" value="TFI57201.1"/>
    <property type="molecule type" value="Genomic_DNA"/>
</dbReference>
<gene>
    <name evidence="3" type="ORF">E2493_15930</name>
</gene>
<evidence type="ECO:0000313" key="4">
    <source>
        <dbReference type="Proteomes" id="UP000298213"/>
    </source>
</evidence>
<feature type="compositionally biased region" description="Low complexity" evidence="1">
    <location>
        <begin position="1"/>
        <end position="20"/>
    </location>
</feature>
<name>A0A4Y8ZMI6_9SPHN</name>
<comment type="caution">
    <text evidence="3">The sequence shown here is derived from an EMBL/GenBank/DDBJ whole genome shotgun (WGS) entry which is preliminary data.</text>
</comment>
<keyword evidence="2" id="KW-0812">Transmembrane</keyword>
<protein>
    <submittedName>
        <fullName evidence="3">Uncharacterized protein</fullName>
    </submittedName>
</protein>
<reference evidence="3 4" key="1">
    <citation type="submission" date="2019-03" db="EMBL/GenBank/DDBJ databases">
        <title>Genome sequence of Sphingomonas sp. 17J27-24.</title>
        <authorList>
            <person name="Kim M."/>
            <person name="Maeng S."/>
            <person name="Sathiyaraj S."/>
        </authorList>
    </citation>
    <scope>NUCLEOTIDE SEQUENCE [LARGE SCALE GENOMIC DNA]</scope>
    <source>
        <strain evidence="3 4">17J27-24</strain>
    </source>
</reference>
<keyword evidence="2" id="KW-0472">Membrane</keyword>
<dbReference type="Proteomes" id="UP000298213">
    <property type="component" value="Unassembled WGS sequence"/>
</dbReference>
<feature type="region of interest" description="Disordered" evidence="1">
    <location>
        <begin position="1"/>
        <end position="23"/>
    </location>
</feature>
<keyword evidence="4" id="KW-1185">Reference proteome</keyword>
<evidence type="ECO:0000313" key="3">
    <source>
        <dbReference type="EMBL" id="TFI57201.1"/>
    </source>
</evidence>
<accession>A0A4Y8ZMI6</accession>
<organism evidence="3 4">
    <name type="scientific">Sphingomonas parva</name>
    <dbReference type="NCBI Taxonomy" id="2555898"/>
    <lineage>
        <taxon>Bacteria</taxon>
        <taxon>Pseudomonadati</taxon>
        <taxon>Pseudomonadota</taxon>
        <taxon>Alphaproteobacteria</taxon>
        <taxon>Sphingomonadales</taxon>
        <taxon>Sphingomonadaceae</taxon>
        <taxon>Sphingomonas</taxon>
    </lineage>
</organism>
<sequence length="61" mass="5977">MTAPTVAAAQSAAEVAPASESVDGGSELRGGFIIPLIAIVAVVLGILAATNDDDDDLPTTP</sequence>
<evidence type="ECO:0000256" key="1">
    <source>
        <dbReference type="SAM" id="MobiDB-lite"/>
    </source>
</evidence>
<proteinExistence type="predicted"/>